<keyword evidence="4" id="KW-1185">Reference proteome</keyword>
<dbReference type="InterPro" id="IPR017946">
    <property type="entry name" value="PLC-like_Pdiesterase_TIM-brl"/>
</dbReference>
<feature type="signal peptide" evidence="1">
    <location>
        <begin position="1"/>
        <end position="30"/>
    </location>
</feature>
<dbReference type="InterPro" id="IPR030395">
    <property type="entry name" value="GP_PDE_dom"/>
</dbReference>
<dbReference type="Proteomes" id="UP000600865">
    <property type="component" value="Unassembled WGS sequence"/>
</dbReference>
<reference evidence="3 4" key="1">
    <citation type="journal article" date="2014" name="Int. J. Syst. Evol. Microbiol.">
        <title>Complete genome sequence of Corynebacterium casei LMG S-19264T (=DSM 44701T), isolated from a smear-ripened cheese.</title>
        <authorList>
            <consortium name="US DOE Joint Genome Institute (JGI-PGF)"/>
            <person name="Walter F."/>
            <person name="Albersmeier A."/>
            <person name="Kalinowski J."/>
            <person name="Ruckert C."/>
        </authorList>
    </citation>
    <scope>NUCLEOTIDE SEQUENCE [LARGE SCALE GENOMIC DNA]</scope>
    <source>
        <strain evidence="3 4">KCTC 23968</strain>
    </source>
</reference>
<gene>
    <name evidence="3" type="ORF">GCM10011309_16210</name>
</gene>
<dbReference type="PANTHER" id="PTHR46320">
    <property type="entry name" value="GLYCEROPHOSPHODIESTER PHOSPHODIESTERASE 1"/>
    <property type="match status" value="1"/>
</dbReference>
<protein>
    <recommendedName>
        <fullName evidence="2">GP-PDE domain-containing protein</fullName>
    </recommendedName>
</protein>
<dbReference type="PROSITE" id="PS51704">
    <property type="entry name" value="GP_PDE"/>
    <property type="match status" value="1"/>
</dbReference>
<feature type="domain" description="GP-PDE" evidence="2">
    <location>
        <begin position="67"/>
        <end position="306"/>
    </location>
</feature>
<keyword evidence="1" id="KW-0732">Signal</keyword>
<dbReference type="GO" id="GO:0008889">
    <property type="term" value="F:glycerophosphodiester phosphodiesterase activity"/>
    <property type="evidence" value="ECO:0007669"/>
    <property type="project" value="TreeGrafter"/>
</dbReference>
<organism evidence="3 4">
    <name type="scientific">Litorimonas cladophorae</name>
    <dbReference type="NCBI Taxonomy" id="1220491"/>
    <lineage>
        <taxon>Bacteria</taxon>
        <taxon>Pseudomonadati</taxon>
        <taxon>Pseudomonadota</taxon>
        <taxon>Alphaproteobacteria</taxon>
        <taxon>Maricaulales</taxon>
        <taxon>Robiginitomaculaceae</taxon>
    </lineage>
</organism>
<evidence type="ECO:0000259" key="2">
    <source>
        <dbReference type="PROSITE" id="PS51704"/>
    </source>
</evidence>
<dbReference type="AlphaFoldDB" id="A0A918NFT7"/>
<dbReference type="CDD" id="cd08566">
    <property type="entry name" value="GDPD_AtGDE_like"/>
    <property type="match status" value="1"/>
</dbReference>
<comment type="caution">
    <text evidence="3">The sequence shown here is derived from an EMBL/GenBank/DDBJ whole genome shotgun (WGS) entry which is preliminary data.</text>
</comment>
<dbReference type="Gene3D" id="3.20.20.190">
    <property type="entry name" value="Phosphatidylinositol (PI) phosphodiesterase"/>
    <property type="match status" value="1"/>
</dbReference>
<dbReference type="GO" id="GO:0006580">
    <property type="term" value="P:ethanolamine metabolic process"/>
    <property type="evidence" value="ECO:0007669"/>
    <property type="project" value="TreeGrafter"/>
</dbReference>
<evidence type="ECO:0000256" key="1">
    <source>
        <dbReference type="SAM" id="SignalP"/>
    </source>
</evidence>
<dbReference type="Pfam" id="PF03009">
    <property type="entry name" value="GDPD"/>
    <property type="match status" value="1"/>
</dbReference>
<dbReference type="GO" id="GO:0005886">
    <property type="term" value="C:plasma membrane"/>
    <property type="evidence" value="ECO:0007669"/>
    <property type="project" value="TreeGrafter"/>
</dbReference>
<dbReference type="EMBL" id="BMYV01000002">
    <property type="protein sequence ID" value="GGX67299.1"/>
    <property type="molecule type" value="Genomic_DNA"/>
</dbReference>
<dbReference type="PANTHER" id="PTHR46320:SF1">
    <property type="entry name" value="GLYCEROPHOSPHODIESTER PHOSPHODIESTERASE 1"/>
    <property type="match status" value="1"/>
</dbReference>
<evidence type="ECO:0000313" key="4">
    <source>
        <dbReference type="Proteomes" id="UP000600865"/>
    </source>
</evidence>
<sequence>MMHTTLFKAPISRNLAAGFTALLLSSGLSACDASLSNTDIKPASAPSSAQTLPPIRKLLSCLPENAAIMAAHRGTDKNWSDQAENSITALNKLIDHGTMMAEIDVAGLKDGTLILFHDGVWDEVSTGKGPIAVSRKSDLENILLKSRAGEFTADRPPLLADYLAAAKGKTYLEIDFKSSANRKATIKAIRDAGMADQVLLIAYTPESAAELNALAPEMLRSNPPEATQAGHAVWLGYDVANGNTAKTLKSNDNFIIGRLGDPKRQPPRAAIINASDILVTDYAQRDEGIVGLNSKTRSAFEACLNQ</sequence>
<dbReference type="GO" id="GO:0006644">
    <property type="term" value="P:phospholipid metabolic process"/>
    <property type="evidence" value="ECO:0007669"/>
    <property type="project" value="TreeGrafter"/>
</dbReference>
<accession>A0A918NFT7</accession>
<name>A0A918NFT7_9PROT</name>
<evidence type="ECO:0000313" key="3">
    <source>
        <dbReference type="EMBL" id="GGX67299.1"/>
    </source>
</evidence>
<feature type="chain" id="PRO_5037087797" description="GP-PDE domain-containing protein" evidence="1">
    <location>
        <begin position="31"/>
        <end position="306"/>
    </location>
</feature>
<proteinExistence type="predicted"/>
<dbReference type="GO" id="GO:0070291">
    <property type="term" value="P:N-acylethanolamine metabolic process"/>
    <property type="evidence" value="ECO:0007669"/>
    <property type="project" value="TreeGrafter"/>
</dbReference>
<dbReference type="RefSeq" id="WP_189584128.1">
    <property type="nucleotide sequence ID" value="NZ_BMYV01000002.1"/>
</dbReference>
<dbReference type="SUPFAM" id="SSF51695">
    <property type="entry name" value="PLC-like phosphodiesterases"/>
    <property type="match status" value="1"/>
</dbReference>